<evidence type="ECO:0000259" key="1">
    <source>
        <dbReference type="PROSITE" id="PS50931"/>
    </source>
</evidence>
<dbReference type="RefSeq" id="WP_191911660.1">
    <property type="nucleotide sequence ID" value="NZ_JABUXR010000011.1"/>
</dbReference>
<dbReference type="Gene3D" id="1.10.10.10">
    <property type="entry name" value="Winged helix-like DNA-binding domain superfamily/Winged helix DNA-binding domain"/>
    <property type="match status" value="1"/>
</dbReference>
<dbReference type="InterPro" id="IPR036388">
    <property type="entry name" value="WH-like_DNA-bd_sf"/>
</dbReference>
<keyword evidence="3" id="KW-1185">Reference proteome</keyword>
<dbReference type="PRINTS" id="PR00039">
    <property type="entry name" value="HTHLYSR"/>
</dbReference>
<accession>A0ABR8ZLK0</accession>
<dbReference type="PROSITE" id="PS50931">
    <property type="entry name" value="HTH_LYSR"/>
    <property type="match status" value="1"/>
</dbReference>
<proteinExistence type="predicted"/>
<dbReference type="PANTHER" id="PTHR30419:SF8">
    <property type="entry name" value="NITROGEN ASSIMILATION TRANSCRIPTIONAL ACTIVATOR-RELATED"/>
    <property type="match status" value="1"/>
</dbReference>
<dbReference type="SUPFAM" id="SSF53850">
    <property type="entry name" value="Periplasmic binding protein-like II"/>
    <property type="match status" value="1"/>
</dbReference>
<dbReference type="CDD" id="cd05466">
    <property type="entry name" value="PBP2_LTTR_substrate"/>
    <property type="match status" value="1"/>
</dbReference>
<dbReference type="Gene3D" id="3.40.190.290">
    <property type="match status" value="1"/>
</dbReference>
<evidence type="ECO:0000313" key="3">
    <source>
        <dbReference type="Proteomes" id="UP000645007"/>
    </source>
</evidence>
<feature type="domain" description="HTH lysR-type" evidence="1">
    <location>
        <begin position="1"/>
        <end position="58"/>
    </location>
</feature>
<dbReference type="EMBL" id="JABUXR010000011">
    <property type="protein sequence ID" value="MBD8085919.1"/>
    <property type="molecule type" value="Genomic_DNA"/>
</dbReference>
<reference evidence="2 3" key="1">
    <citation type="submission" date="2020-06" db="EMBL/GenBank/DDBJ databases">
        <title>Limosilactobacillus sp. nov.</title>
        <authorList>
            <person name="Ksiezarek M."/>
            <person name="Goncalves Ribeiro T."/>
            <person name="Rocha J."/>
            <person name="Grosso F."/>
            <person name="Peixe L."/>
        </authorList>
    </citation>
    <scope>NUCLEOTIDE SEQUENCE [LARGE SCALE GENOMIC DNA]</scope>
    <source>
        <strain evidence="3">c9Ua_26_M</strain>
    </source>
</reference>
<dbReference type="InterPro" id="IPR050950">
    <property type="entry name" value="HTH-type_LysR_regulators"/>
</dbReference>
<sequence>MIIEQIKYFVVLANNKTITTAANQLHISQAGLSKAISLLEIELGFSLVQRSRQGTVLTKKGQAFLPLAKQFISSYNQMITGAQEIKTANKENIRIALANTTSFIEQNFINLQQSGVKLSLNMGEFPSSKIITLVKNGQFDIGLVAINRAAKKTLGNLKFKLIRKGSLRIYVKKDNPLLQHLISIKELHKLNFFLFEDEYNDHLFDVLQSRIGPLNVIFHGGSNDAVAKIADQLNGAILARDFQIELSDNPIFKKFLPINISPFLDSHFELGWIYRPNYHLSKNIIKLMTIK</sequence>
<dbReference type="PANTHER" id="PTHR30419">
    <property type="entry name" value="HTH-TYPE TRANSCRIPTIONAL REGULATOR YBHD"/>
    <property type="match status" value="1"/>
</dbReference>
<dbReference type="InterPro" id="IPR036390">
    <property type="entry name" value="WH_DNA-bd_sf"/>
</dbReference>
<name>A0ABR8ZLK0_9LACO</name>
<dbReference type="Proteomes" id="UP000645007">
    <property type="component" value="Unassembled WGS sequence"/>
</dbReference>
<dbReference type="InterPro" id="IPR000847">
    <property type="entry name" value="LysR_HTH_N"/>
</dbReference>
<dbReference type="SUPFAM" id="SSF46785">
    <property type="entry name" value="Winged helix' DNA-binding domain"/>
    <property type="match status" value="1"/>
</dbReference>
<dbReference type="Pfam" id="PF00126">
    <property type="entry name" value="HTH_1"/>
    <property type="match status" value="1"/>
</dbReference>
<protein>
    <submittedName>
        <fullName evidence="2">LysR family transcriptional regulator</fullName>
    </submittedName>
</protein>
<gene>
    <name evidence="2" type="ORF">HUK45_06645</name>
</gene>
<organism evidence="2 3">
    <name type="scientific">Limosilactobacillus urinaemulieris</name>
    <dbReference type="NCBI Taxonomy" id="2742600"/>
    <lineage>
        <taxon>Bacteria</taxon>
        <taxon>Bacillati</taxon>
        <taxon>Bacillota</taxon>
        <taxon>Bacilli</taxon>
        <taxon>Lactobacillales</taxon>
        <taxon>Lactobacillaceae</taxon>
        <taxon>Limosilactobacillus</taxon>
    </lineage>
</organism>
<comment type="caution">
    <text evidence="2">The sequence shown here is derived from an EMBL/GenBank/DDBJ whole genome shotgun (WGS) entry which is preliminary data.</text>
</comment>
<evidence type="ECO:0000313" key="2">
    <source>
        <dbReference type="EMBL" id="MBD8085919.1"/>
    </source>
</evidence>